<dbReference type="PANTHER" id="PTHR21197">
    <property type="entry name" value="UDP-GALACTOPYRANOSE MUTASE"/>
    <property type="match status" value="1"/>
</dbReference>
<evidence type="ECO:0000313" key="2">
    <source>
        <dbReference type="EMBL" id="MFD1225404.1"/>
    </source>
</evidence>
<dbReference type="Pfam" id="PF01593">
    <property type="entry name" value="Amino_oxidase"/>
    <property type="match status" value="1"/>
</dbReference>
<dbReference type="InterPro" id="IPR002937">
    <property type="entry name" value="Amino_oxidase"/>
</dbReference>
<proteinExistence type="predicted"/>
<protein>
    <submittedName>
        <fullName evidence="2">Protoporphyrinogen/coproporphyrinogen oxidase</fullName>
    </submittedName>
</protein>
<keyword evidence="3" id="KW-1185">Reference proteome</keyword>
<dbReference type="InterPro" id="IPR036188">
    <property type="entry name" value="FAD/NAD-bd_sf"/>
</dbReference>
<reference evidence="3" key="1">
    <citation type="journal article" date="2019" name="Int. J. Syst. Evol. Microbiol.">
        <title>The Global Catalogue of Microorganisms (GCM) 10K type strain sequencing project: providing services to taxonomists for standard genome sequencing and annotation.</title>
        <authorList>
            <consortium name="The Broad Institute Genomics Platform"/>
            <consortium name="The Broad Institute Genome Sequencing Center for Infectious Disease"/>
            <person name="Wu L."/>
            <person name="Ma J."/>
        </authorList>
    </citation>
    <scope>NUCLEOTIDE SEQUENCE [LARGE SCALE GENOMIC DNA]</scope>
    <source>
        <strain evidence="3">CCUG 53270</strain>
    </source>
</reference>
<gene>
    <name evidence="2" type="ORF">ACFQ4B_35525</name>
</gene>
<evidence type="ECO:0000313" key="3">
    <source>
        <dbReference type="Proteomes" id="UP001597180"/>
    </source>
</evidence>
<dbReference type="Gene3D" id="3.50.50.60">
    <property type="entry name" value="FAD/NAD(P)-binding domain"/>
    <property type="match status" value="1"/>
</dbReference>
<name>A0ABW3UYM1_9BACL</name>
<dbReference type="RefSeq" id="WP_345587737.1">
    <property type="nucleotide sequence ID" value="NZ_BAABJG010000013.1"/>
</dbReference>
<organism evidence="2 3">
    <name type="scientific">Paenibacillus vulneris</name>
    <dbReference type="NCBI Taxonomy" id="1133364"/>
    <lineage>
        <taxon>Bacteria</taxon>
        <taxon>Bacillati</taxon>
        <taxon>Bacillota</taxon>
        <taxon>Bacilli</taxon>
        <taxon>Bacillales</taxon>
        <taxon>Paenibacillaceae</taxon>
        <taxon>Paenibacillus</taxon>
    </lineage>
</organism>
<dbReference type="EMBL" id="JBHTLU010000059">
    <property type="protein sequence ID" value="MFD1225404.1"/>
    <property type="molecule type" value="Genomic_DNA"/>
</dbReference>
<comment type="caution">
    <text evidence="2">The sequence shown here is derived from an EMBL/GenBank/DDBJ whole genome shotgun (WGS) entry which is preliminary data.</text>
</comment>
<dbReference type="Proteomes" id="UP001597180">
    <property type="component" value="Unassembled WGS sequence"/>
</dbReference>
<sequence>MVSIYVIGAGVTGLSFAASLGHAKVLEGSSRLGGKAASYGIDTPVGKFTFDVGGHWFHYQNVPEVLQLLEGLPLQRHTRQAFVYLEGKWFDFPLQQSYKKHEDRRFVNQINRELIAIKEKEADRGGRFQNYLDMLLRSYGPTLFEYFFRDYNRKMFGVSDLAQIQVSQYEQIRNVRTDKNTAGYNSYFYYPQSPLGAQAIPEHLANHACIQFNSQVQSIHLHNRTITINDQTVPWDTVISTMPLPKLISMLDGADSQIASLSRHLQASRGFILNLGVKKNPLHANKSWIYVSEMKYCCYRIGFYSNVQSSMAPEGYSSIYVECSPLFFKDEQEALSLRPRVIKDLISIGIIEDERDIVTMKPIYLEHNYCLPDDRITSRLRGYLQQHNIYSIGRYGSWHWSSQHEDMKQAIDLAKELKLTKRSFKAVSN</sequence>
<evidence type="ECO:0000259" key="1">
    <source>
        <dbReference type="Pfam" id="PF01593"/>
    </source>
</evidence>
<dbReference type="PANTHER" id="PTHR21197:SF0">
    <property type="entry name" value="UDP-GALACTOPYRANOSE MUTASE"/>
    <property type="match status" value="1"/>
</dbReference>
<dbReference type="SUPFAM" id="SSF51905">
    <property type="entry name" value="FAD/NAD(P)-binding domain"/>
    <property type="match status" value="1"/>
</dbReference>
<feature type="domain" description="Amine oxidase" evidence="1">
    <location>
        <begin position="12"/>
        <end position="248"/>
    </location>
</feature>
<accession>A0ABW3UYM1</accession>